<dbReference type="Gene3D" id="3.30.360.10">
    <property type="entry name" value="Dihydrodipicolinate Reductase, domain 2"/>
    <property type="match status" value="1"/>
</dbReference>
<evidence type="ECO:0000313" key="2">
    <source>
        <dbReference type="EMBL" id="GAO41196.1"/>
    </source>
</evidence>
<evidence type="ECO:0000313" key="3">
    <source>
        <dbReference type="Proteomes" id="UP000033121"/>
    </source>
</evidence>
<dbReference type="EMBL" id="BBWV01000001">
    <property type="protein sequence ID" value="GAO41196.1"/>
    <property type="molecule type" value="Genomic_DNA"/>
</dbReference>
<dbReference type="Gene3D" id="3.40.50.720">
    <property type="entry name" value="NAD(P)-binding Rossmann-like Domain"/>
    <property type="match status" value="1"/>
</dbReference>
<dbReference type="Proteomes" id="UP000033121">
    <property type="component" value="Unassembled WGS sequence"/>
</dbReference>
<dbReference type="GO" id="GO:0000166">
    <property type="term" value="F:nucleotide binding"/>
    <property type="evidence" value="ECO:0007669"/>
    <property type="project" value="InterPro"/>
</dbReference>
<comment type="caution">
    <text evidence="2">The sequence shown here is derived from an EMBL/GenBank/DDBJ whole genome shotgun (WGS) entry which is preliminary data.</text>
</comment>
<gene>
    <name evidence="2" type="ORF">FPE01S_01_02080</name>
</gene>
<accession>A0A0E9MUU1</accession>
<dbReference type="RefSeq" id="WP_046367103.1">
    <property type="nucleotide sequence ID" value="NZ_BBWV01000001.1"/>
</dbReference>
<protein>
    <recommendedName>
        <fullName evidence="1">Gfo/Idh/MocA-like oxidoreductase N-terminal domain-containing protein</fullName>
    </recommendedName>
</protein>
<dbReference type="InterPro" id="IPR036291">
    <property type="entry name" value="NAD(P)-bd_dom_sf"/>
</dbReference>
<feature type="domain" description="Gfo/Idh/MocA-like oxidoreductase N-terminal" evidence="1">
    <location>
        <begin position="32"/>
        <end position="135"/>
    </location>
</feature>
<dbReference type="PANTHER" id="PTHR43377">
    <property type="entry name" value="BILIVERDIN REDUCTASE A"/>
    <property type="match status" value="1"/>
</dbReference>
<dbReference type="OrthoDB" id="9781031at2"/>
<dbReference type="PANTHER" id="PTHR43377:SF1">
    <property type="entry name" value="BILIVERDIN REDUCTASE A"/>
    <property type="match status" value="1"/>
</dbReference>
<keyword evidence="3" id="KW-1185">Reference proteome</keyword>
<reference evidence="2 3" key="1">
    <citation type="submission" date="2015-04" db="EMBL/GenBank/DDBJ databases">
        <title>Whole genome shotgun sequence of Flavihumibacter petaseus NBRC 106054.</title>
        <authorList>
            <person name="Miyazawa S."/>
            <person name="Hosoyama A."/>
            <person name="Hashimoto M."/>
            <person name="Noguchi M."/>
            <person name="Tsuchikane K."/>
            <person name="Ohji S."/>
            <person name="Yamazoe A."/>
            <person name="Ichikawa N."/>
            <person name="Kimura A."/>
            <person name="Fujita N."/>
        </authorList>
    </citation>
    <scope>NUCLEOTIDE SEQUENCE [LARGE SCALE GENOMIC DNA]</scope>
    <source>
        <strain evidence="2 3">NBRC 106054</strain>
    </source>
</reference>
<dbReference type="Pfam" id="PF01408">
    <property type="entry name" value="GFO_IDH_MocA"/>
    <property type="match status" value="1"/>
</dbReference>
<dbReference type="STRING" id="1220578.FPE01S_01_02080"/>
<sequence>MSKAVQFLLRHYRQFTGNSFLKQIPANNPPLAIIGAGHHATGTLYPCLWHLGANVQLICTRHMETAHAAAARWPGCKGTTRLEDILENKLIIGVIVCTEPKAHADIVSRLLAAGKHVYVEKPLGYSGRDLEQVLSANTGSTIMAGLQRNYSPIANKLQNLVKSPLNYHYRFEVGRYPDGNAVFELFIHPVALIVHLFGRADILSITVNSADQRQLLQLQLRHEKVSGLLELSTAGNWENCCEILTVNDSAGKITASYPNELMLTETPGSIAGIPEEKVFATAAVTRQYLFPNNFNTAIQFNSLFQSGFYTALQVFLQNCNGNKAQPAEVEKLRLIYQLLDRIQESVTSR</sequence>
<dbReference type="SUPFAM" id="SSF51735">
    <property type="entry name" value="NAD(P)-binding Rossmann-fold domains"/>
    <property type="match status" value="1"/>
</dbReference>
<name>A0A0E9MUU1_9BACT</name>
<dbReference type="AlphaFoldDB" id="A0A0E9MUU1"/>
<dbReference type="InterPro" id="IPR051450">
    <property type="entry name" value="Gfo/Idh/MocA_Oxidoreductases"/>
</dbReference>
<evidence type="ECO:0000259" key="1">
    <source>
        <dbReference type="Pfam" id="PF01408"/>
    </source>
</evidence>
<dbReference type="InterPro" id="IPR000683">
    <property type="entry name" value="Gfo/Idh/MocA-like_OxRdtase_N"/>
</dbReference>
<proteinExistence type="predicted"/>
<organism evidence="2 3">
    <name type="scientific">Flavihumibacter petaseus NBRC 106054</name>
    <dbReference type="NCBI Taxonomy" id="1220578"/>
    <lineage>
        <taxon>Bacteria</taxon>
        <taxon>Pseudomonadati</taxon>
        <taxon>Bacteroidota</taxon>
        <taxon>Chitinophagia</taxon>
        <taxon>Chitinophagales</taxon>
        <taxon>Chitinophagaceae</taxon>
        <taxon>Flavihumibacter</taxon>
    </lineage>
</organism>